<sequence length="552" mass="61939">MLSLHLILGFVGVALTEGVIVEITNGKIEGYTRVSPNNVKFNAFQGIPYAKPPTGKLRFLAPVPHDNWPGVLETKKDGNRCFSVAKDTDDESEDCLFINVYTPVLNLNPIENATLPVMVYIYGGGFRDGASQYDFYGPDYLIEQQVVMVSLNYRVGPFGFLSTGDGTVPGNAGLKDQRLGLEWVQRNIRRFGGDPSRVIVFGQSAGAASVGLHILSKGSAGLFRGAIGESGSGISNWAYLPDPIRYPYELISLINKSIELNTSQAILDYLQTVPAKEIDVASTKTHTVNHPLPVIEVEHDGAFLTEKFYEILDRGDINRVPLMIGCNSEEYLALSKNMDSLRSRAASYDKDLRKLVPKSMNIIDENKRVEIGRKIKEFYLDDGKSFADNPGYAIAYNSESHFINPIIKHAEMQSKFTDVYLYKFSYGGVMGKNLNVTLPGVEKCTHSEELFYTFKRILPDYDNSDLSQFPPKDVLTHKRMVKLWTNFAKNLNPTPVEDAVLEDIIWPKLTPNDFQYLNIDEELTVQTDIKHGRYRKWMDLFAKEALPPYVVV</sequence>
<evidence type="ECO:0000313" key="9">
    <source>
        <dbReference type="Proteomes" id="UP001153712"/>
    </source>
</evidence>
<evidence type="ECO:0000256" key="6">
    <source>
        <dbReference type="RuleBase" id="RU361235"/>
    </source>
</evidence>
<evidence type="ECO:0000256" key="3">
    <source>
        <dbReference type="ARBA" id="ARBA00022801"/>
    </source>
</evidence>
<comment type="similarity">
    <text evidence="1 6">Belongs to the type-B carboxylesterase/lipase family.</text>
</comment>
<dbReference type="OrthoDB" id="19653at2759"/>
<protein>
    <recommendedName>
        <fullName evidence="6">Carboxylic ester hydrolase</fullName>
        <ecNumber evidence="6">3.1.1.-</ecNumber>
    </recommendedName>
</protein>
<name>A0A9N9TWV0_PHYSR</name>
<dbReference type="EC" id="3.1.1.-" evidence="6"/>
<dbReference type="PANTHER" id="PTHR11559">
    <property type="entry name" value="CARBOXYLESTERASE"/>
    <property type="match status" value="1"/>
</dbReference>
<dbReference type="InterPro" id="IPR002018">
    <property type="entry name" value="CarbesteraseB"/>
</dbReference>
<dbReference type="PROSITE" id="PS00941">
    <property type="entry name" value="CARBOXYLESTERASE_B_2"/>
    <property type="match status" value="1"/>
</dbReference>
<evidence type="ECO:0000256" key="1">
    <source>
        <dbReference type="ARBA" id="ARBA00005964"/>
    </source>
</evidence>
<dbReference type="Pfam" id="PF00135">
    <property type="entry name" value="COesterase"/>
    <property type="match status" value="1"/>
</dbReference>
<keyword evidence="4" id="KW-1015">Disulfide bond</keyword>
<keyword evidence="9" id="KW-1185">Reference proteome</keyword>
<keyword evidence="3 6" id="KW-0378">Hydrolase</keyword>
<dbReference type="InterPro" id="IPR019819">
    <property type="entry name" value="Carboxylesterase_B_CS"/>
</dbReference>
<evidence type="ECO:0000259" key="7">
    <source>
        <dbReference type="Pfam" id="PF00135"/>
    </source>
</evidence>
<proteinExistence type="inferred from homology"/>
<dbReference type="EMBL" id="OU900100">
    <property type="protein sequence ID" value="CAG9864278.1"/>
    <property type="molecule type" value="Genomic_DNA"/>
</dbReference>
<dbReference type="InterPro" id="IPR050309">
    <property type="entry name" value="Type-B_Carboxylest/Lipase"/>
</dbReference>
<reference evidence="8" key="1">
    <citation type="submission" date="2022-01" db="EMBL/GenBank/DDBJ databases">
        <authorList>
            <person name="King R."/>
        </authorList>
    </citation>
    <scope>NUCLEOTIDE SEQUENCE</scope>
</reference>
<dbReference type="Proteomes" id="UP001153712">
    <property type="component" value="Chromosome 7"/>
</dbReference>
<organism evidence="8 9">
    <name type="scientific">Phyllotreta striolata</name>
    <name type="common">Striped flea beetle</name>
    <name type="synonym">Crioceris striolata</name>
    <dbReference type="NCBI Taxonomy" id="444603"/>
    <lineage>
        <taxon>Eukaryota</taxon>
        <taxon>Metazoa</taxon>
        <taxon>Ecdysozoa</taxon>
        <taxon>Arthropoda</taxon>
        <taxon>Hexapoda</taxon>
        <taxon>Insecta</taxon>
        <taxon>Pterygota</taxon>
        <taxon>Neoptera</taxon>
        <taxon>Endopterygota</taxon>
        <taxon>Coleoptera</taxon>
        <taxon>Polyphaga</taxon>
        <taxon>Cucujiformia</taxon>
        <taxon>Chrysomeloidea</taxon>
        <taxon>Chrysomelidae</taxon>
        <taxon>Galerucinae</taxon>
        <taxon>Alticini</taxon>
        <taxon>Phyllotreta</taxon>
    </lineage>
</organism>
<feature type="domain" description="Carboxylesterase type B" evidence="7">
    <location>
        <begin position="20"/>
        <end position="537"/>
    </location>
</feature>
<keyword evidence="6" id="KW-0732">Signal</keyword>
<evidence type="ECO:0000313" key="8">
    <source>
        <dbReference type="EMBL" id="CAG9864278.1"/>
    </source>
</evidence>
<dbReference type="SUPFAM" id="SSF53474">
    <property type="entry name" value="alpha/beta-Hydrolases"/>
    <property type="match status" value="1"/>
</dbReference>
<dbReference type="AlphaFoldDB" id="A0A9N9TWV0"/>
<keyword evidence="5" id="KW-0325">Glycoprotein</keyword>
<dbReference type="PROSITE" id="PS00122">
    <property type="entry name" value="CARBOXYLESTERASE_B_1"/>
    <property type="match status" value="1"/>
</dbReference>
<accession>A0A9N9TWV0</accession>
<evidence type="ECO:0000256" key="5">
    <source>
        <dbReference type="ARBA" id="ARBA00023180"/>
    </source>
</evidence>
<dbReference type="InterPro" id="IPR019826">
    <property type="entry name" value="Carboxylesterase_B_AS"/>
</dbReference>
<evidence type="ECO:0000256" key="2">
    <source>
        <dbReference type="ARBA" id="ARBA00022487"/>
    </source>
</evidence>
<feature type="chain" id="PRO_5040545214" description="Carboxylic ester hydrolase" evidence="6">
    <location>
        <begin position="19"/>
        <end position="552"/>
    </location>
</feature>
<dbReference type="InterPro" id="IPR029058">
    <property type="entry name" value="AB_hydrolase_fold"/>
</dbReference>
<dbReference type="GO" id="GO:0052689">
    <property type="term" value="F:carboxylic ester hydrolase activity"/>
    <property type="evidence" value="ECO:0007669"/>
    <property type="project" value="UniProtKB-KW"/>
</dbReference>
<evidence type="ECO:0000256" key="4">
    <source>
        <dbReference type="ARBA" id="ARBA00023157"/>
    </source>
</evidence>
<dbReference type="Gene3D" id="3.40.50.1820">
    <property type="entry name" value="alpha/beta hydrolase"/>
    <property type="match status" value="1"/>
</dbReference>
<keyword evidence="2" id="KW-0719">Serine esterase</keyword>
<feature type="signal peptide" evidence="6">
    <location>
        <begin position="1"/>
        <end position="18"/>
    </location>
</feature>
<gene>
    <name evidence="8" type="ORF">PHYEVI_LOCUS10535</name>
</gene>